<dbReference type="AlphaFoldDB" id="A0AAX6G1E2"/>
<keyword evidence="5 11" id="KW-0732">Signal</keyword>
<evidence type="ECO:0000313" key="13">
    <source>
        <dbReference type="EMBL" id="KAJ6793475.1"/>
    </source>
</evidence>
<dbReference type="GO" id="GO:0009834">
    <property type="term" value="P:plant-type secondary cell wall biogenesis"/>
    <property type="evidence" value="ECO:0007669"/>
    <property type="project" value="TreeGrafter"/>
</dbReference>
<evidence type="ECO:0000256" key="4">
    <source>
        <dbReference type="ARBA" id="ARBA00022622"/>
    </source>
</evidence>
<keyword evidence="16" id="KW-1185">Reference proteome</keyword>
<feature type="compositionally biased region" description="Low complexity" evidence="10">
    <location>
        <begin position="224"/>
        <end position="242"/>
    </location>
</feature>
<evidence type="ECO:0000256" key="10">
    <source>
        <dbReference type="SAM" id="MobiDB-lite"/>
    </source>
</evidence>
<evidence type="ECO:0000313" key="14">
    <source>
        <dbReference type="EMBL" id="KAJ6821991.1"/>
    </source>
</evidence>
<dbReference type="SUPFAM" id="SSF82153">
    <property type="entry name" value="FAS1 domain"/>
    <property type="match status" value="1"/>
</dbReference>
<feature type="domain" description="FAS1" evidence="12">
    <location>
        <begin position="46"/>
        <end position="189"/>
    </location>
</feature>
<comment type="similarity">
    <text evidence="2">Belongs to the fasciclin-like AGP family.</text>
</comment>
<dbReference type="FunFam" id="2.30.180.10:FF:000006">
    <property type="entry name" value="Fasciclin-like arabinogalactan protein 11"/>
    <property type="match status" value="1"/>
</dbReference>
<dbReference type="Pfam" id="PF02469">
    <property type="entry name" value="Fasciclin"/>
    <property type="match status" value="1"/>
</dbReference>
<feature type="region of interest" description="Disordered" evidence="10">
    <location>
        <begin position="205"/>
        <end position="242"/>
    </location>
</feature>
<comment type="caution">
    <text evidence="14">The sequence shown here is derived from an EMBL/GenBank/DDBJ whole genome shotgun (WGS) entry which is preliminary data.</text>
</comment>
<evidence type="ECO:0000256" key="5">
    <source>
        <dbReference type="ARBA" id="ARBA00022729"/>
    </source>
</evidence>
<dbReference type="InterPro" id="IPR036378">
    <property type="entry name" value="FAS1_dom_sf"/>
</dbReference>
<evidence type="ECO:0000259" key="12">
    <source>
        <dbReference type="PROSITE" id="PS50213"/>
    </source>
</evidence>
<keyword evidence="8" id="KW-0325">Glycoprotein</keyword>
<comment type="subcellular location">
    <subcellularLocation>
        <location evidence="1">Cell membrane</location>
        <topology evidence="1">Lipid-anchor</topology>
        <topology evidence="1">GPI-anchor</topology>
    </subcellularLocation>
</comment>
<dbReference type="SMART" id="SM00554">
    <property type="entry name" value="FAS1"/>
    <property type="match status" value="1"/>
</dbReference>
<keyword evidence="3" id="KW-1003">Cell membrane</keyword>
<evidence type="ECO:0000256" key="2">
    <source>
        <dbReference type="ARBA" id="ARBA00007843"/>
    </source>
</evidence>
<dbReference type="PANTHER" id="PTHR32077">
    <property type="entry name" value="FASCICLIN-LIKE ARABINOGALACTAN PROTEIN"/>
    <property type="match status" value="1"/>
</dbReference>
<evidence type="ECO:0000256" key="3">
    <source>
        <dbReference type="ARBA" id="ARBA00022475"/>
    </source>
</evidence>
<name>A0AAX6G1E2_IRIPA</name>
<sequence length="274" mass="28480">MASFSSSSRCFLAAMATLIGLMMIMSCQAKTPTSPAAVAPGPIAAPLNLTGILEKGGQYTTLMRLLKETQVGEQIQSQLKNSYDGLTIFAPTDNAFNNLKPGTLNSLTPQEQVSLVLYHVLPRYYSLSTFETTSNPVRTQASGNNGVYSLNITSTSSQVNVSTGVDDTQISNKLYSDFPLAVYSVDSVLLPYDIFGAKPPAAAPAPSLLPPKKKKKPAANANVTSSAKAPATTSSDAADDSTTTPSAAAAAASIRLGSSALVAAALCFFISLAN</sequence>
<keyword evidence="4" id="KW-0449">Lipoprotein</keyword>
<dbReference type="GO" id="GO:0005886">
    <property type="term" value="C:plasma membrane"/>
    <property type="evidence" value="ECO:0007669"/>
    <property type="project" value="UniProtKB-SubCell"/>
</dbReference>
<evidence type="ECO:0000256" key="9">
    <source>
        <dbReference type="ARBA" id="ARBA00024686"/>
    </source>
</evidence>
<dbReference type="EMBL" id="JANAVB010024798">
    <property type="protein sequence ID" value="KAJ6821991.1"/>
    <property type="molecule type" value="Genomic_DNA"/>
</dbReference>
<accession>A0AAX6G1E2</accession>
<evidence type="ECO:0000256" key="7">
    <source>
        <dbReference type="ARBA" id="ARBA00023136"/>
    </source>
</evidence>
<evidence type="ECO:0000256" key="1">
    <source>
        <dbReference type="ARBA" id="ARBA00004609"/>
    </source>
</evidence>
<protein>
    <submittedName>
        <fullName evidence="14">Fasciclin-like arabinogalactan protein 9</fullName>
    </submittedName>
</protein>
<evidence type="ECO:0000313" key="16">
    <source>
        <dbReference type="Proteomes" id="UP001140949"/>
    </source>
</evidence>
<comment type="function">
    <text evidence="9">May be a cell surface adhesion protein.</text>
</comment>
<evidence type="ECO:0000313" key="15">
    <source>
        <dbReference type="EMBL" id="KAJ6840202.1"/>
    </source>
</evidence>
<dbReference type="PROSITE" id="PS50213">
    <property type="entry name" value="FAS1"/>
    <property type="match status" value="1"/>
</dbReference>
<dbReference type="GO" id="GO:0098552">
    <property type="term" value="C:side of membrane"/>
    <property type="evidence" value="ECO:0007669"/>
    <property type="project" value="UniProtKB-KW"/>
</dbReference>
<dbReference type="Gene3D" id="2.30.180.10">
    <property type="entry name" value="FAS1 domain"/>
    <property type="match status" value="1"/>
</dbReference>
<dbReference type="EMBL" id="JANAVB010009595">
    <property type="protein sequence ID" value="KAJ6840202.1"/>
    <property type="molecule type" value="Genomic_DNA"/>
</dbReference>
<dbReference type="InterPro" id="IPR045003">
    <property type="entry name" value="FLA_A"/>
</dbReference>
<organism evidence="14 16">
    <name type="scientific">Iris pallida</name>
    <name type="common">Sweet iris</name>
    <dbReference type="NCBI Taxonomy" id="29817"/>
    <lineage>
        <taxon>Eukaryota</taxon>
        <taxon>Viridiplantae</taxon>
        <taxon>Streptophyta</taxon>
        <taxon>Embryophyta</taxon>
        <taxon>Tracheophyta</taxon>
        <taxon>Spermatophyta</taxon>
        <taxon>Magnoliopsida</taxon>
        <taxon>Liliopsida</taxon>
        <taxon>Asparagales</taxon>
        <taxon>Iridaceae</taxon>
        <taxon>Iridoideae</taxon>
        <taxon>Irideae</taxon>
        <taxon>Iris</taxon>
    </lineage>
</organism>
<gene>
    <name evidence="14" type="ORF">M6B38_130265</name>
    <name evidence="13" type="ORF">M6B38_236320</name>
    <name evidence="15" type="ORF">M6B38_311655</name>
</gene>
<reference evidence="14" key="2">
    <citation type="submission" date="2023-04" db="EMBL/GenBank/DDBJ databases">
        <authorList>
            <person name="Bruccoleri R.E."/>
            <person name="Oakeley E.J."/>
            <person name="Faust A.-M."/>
            <person name="Dessus-Babus S."/>
            <person name="Altorfer M."/>
            <person name="Burckhardt D."/>
            <person name="Oertli M."/>
            <person name="Naumann U."/>
            <person name="Petersen F."/>
            <person name="Wong J."/>
        </authorList>
    </citation>
    <scope>NUCLEOTIDE SEQUENCE</scope>
    <source>
        <strain evidence="14">GSM-AAB239-AS_SAM_17_03QT</strain>
        <tissue evidence="14">Leaf</tissue>
    </source>
</reference>
<dbReference type="EMBL" id="JANAVB010043017">
    <property type="protein sequence ID" value="KAJ6793475.1"/>
    <property type="molecule type" value="Genomic_DNA"/>
</dbReference>
<keyword evidence="6" id="KW-0654">Proteoglycan</keyword>
<keyword evidence="4" id="KW-0336">GPI-anchor</keyword>
<feature type="chain" id="PRO_5044718766" evidence="11">
    <location>
        <begin position="30"/>
        <end position="274"/>
    </location>
</feature>
<feature type="signal peptide" evidence="11">
    <location>
        <begin position="1"/>
        <end position="29"/>
    </location>
</feature>
<dbReference type="PANTHER" id="PTHR32077:SF54">
    <property type="entry name" value="FASCICLIN-LIKE ARABINOGALACTAN PROTEIN 13-RELATED"/>
    <property type="match status" value="1"/>
</dbReference>
<evidence type="ECO:0000256" key="6">
    <source>
        <dbReference type="ARBA" id="ARBA00022974"/>
    </source>
</evidence>
<dbReference type="Proteomes" id="UP001140949">
    <property type="component" value="Unassembled WGS sequence"/>
</dbReference>
<proteinExistence type="inferred from homology"/>
<reference evidence="14" key="1">
    <citation type="journal article" date="2023" name="GigaByte">
        <title>Genome assembly of the bearded iris, Iris pallida Lam.</title>
        <authorList>
            <person name="Bruccoleri R.E."/>
            <person name="Oakeley E.J."/>
            <person name="Faust A.M.E."/>
            <person name="Altorfer M."/>
            <person name="Dessus-Babus S."/>
            <person name="Burckhardt D."/>
            <person name="Oertli M."/>
            <person name="Naumann U."/>
            <person name="Petersen F."/>
            <person name="Wong J."/>
        </authorList>
    </citation>
    <scope>NUCLEOTIDE SEQUENCE</scope>
    <source>
        <strain evidence="14">GSM-AAB239-AS_SAM_17_03QT</strain>
    </source>
</reference>
<keyword evidence="7" id="KW-0472">Membrane</keyword>
<dbReference type="InterPro" id="IPR000782">
    <property type="entry name" value="FAS1_domain"/>
</dbReference>
<evidence type="ECO:0000256" key="11">
    <source>
        <dbReference type="SAM" id="SignalP"/>
    </source>
</evidence>
<evidence type="ECO:0000256" key="8">
    <source>
        <dbReference type="ARBA" id="ARBA00023180"/>
    </source>
</evidence>